<dbReference type="GO" id="GO:0005886">
    <property type="term" value="C:plasma membrane"/>
    <property type="evidence" value="ECO:0007669"/>
    <property type="project" value="UniProtKB-ARBA"/>
</dbReference>
<keyword evidence="3 6" id="KW-0812">Transmembrane</keyword>
<comment type="subcellular location">
    <subcellularLocation>
        <location evidence="1">Membrane</location>
        <topology evidence="1">Multi-pass membrane protein</topology>
    </subcellularLocation>
</comment>
<dbReference type="AlphaFoldDB" id="A0A6P1XXC1"/>
<organism evidence="7 8">
    <name type="scientific">Treponema vincentii</name>
    <dbReference type="NCBI Taxonomy" id="69710"/>
    <lineage>
        <taxon>Bacteria</taxon>
        <taxon>Pseudomonadati</taxon>
        <taxon>Spirochaetota</taxon>
        <taxon>Spirochaetia</taxon>
        <taxon>Spirochaetales</taxon>
        <taxon>Treponemataceae</taxon>
        <taxon>Treponema</taxon>
    </lineage>
</organism>
<keyword evidence="2" id="KW-1003">Cell membrane</keyword>
<feature type="transmembrane region" description="Helical" evidence="6">
    <location>
        <begin position="12"/>
        <end position="39"/>
    </location>
</feature>
<dbReference type="KEGG" id="trz:GWP43_00380"/>
<gene>
    <name evidence="7" type="ORF">GWP43_00380</name>
</gene>
<evidence type="ECO:0000256" key="5">
    <source>
        <dbReference type="ARBA" id="ARBA00023136"/>
    </source>
</evidence>
<feature type="transmembrane region" description="Helical" evidence="6">
    <location>
        <begin position="51"/>
        <end position="70"/>
    </location>
</feature>
<dbReference type="PANTHER" id="PTHR34857">
    <property type="entry name" value="SLL0384 PROTEIN"/>
    <property type="match status" value="1"/>
</dbReference>
<keyword evidence="5 6" id="KW-0472">Membrane</keyword>
<evidence type="ECO:0000256" key="6">
    <source>
        <dbReference type="SAM" id="Phobius"/>
    </source>
</evidence>
<dbReference type="Pfam" id="PF02361">
    <property type="entry name" value="CbiQ"/>
    <property type="match status" value="1"/>
</dbReference>
<dbReference type="InterPro" id="IPR051611">
    <property type="entry name" value="ECF_transporter_component"/>
</dbReference>
<evidence type="ECO:0000256" key="1">
    <source>
        <dbReference type="ARBA" id="ARBA00004141"/>
    </source>
</evidence>
<name>A0A6P1XXC1_9SPIR</name>
<reference evidence="7 8" key="1">
    <citation type="submission" date="2020-01" db="EMBL/GenBank/DDBJ databases">
        <title>Complete genome sequence of a human oral phylogroup 1 Treponema sp. strain ATCC 700766, originally isolated from periodontitis dental plaque.</title>
        <authorList>
            <person name="Chan Y."/>
            <person name="Huo Y.-B."/>
            <person name="Yu X.-L."/>
            <person name="Zeng H."/>
            <person name="Leung W.-K."/>
            <person name="Watt R.M."/>
        </authorList>
    </citation>
    <scope>NUCLEOTIDE SEQUENCE [LARGE SCALE GENOMIC DNA]</scope>
    <source>
        <strain evidence="7 8">OMZ 804</strain>
    </source>
</reference>
<evidence type="ECO:0000313" key="8">
    <source>
        <dbReference type="Proteomes" id="UP000464374"/>
    </source>
</evidence>
<dbReference type="PANTHER" id="PTHR34857:SF2">
    <property type="entry name" value="SLL0384 PROTEIN"/>
    <property type="match status" value="1"/>
</dbReference>
<accession>A0A6P1XXC1</accession>
<feature type="transmembrane region" description="Helical" evidence="6">
    <location>
        <begin position="76"/>
        <end position="98"/>
    </location>
</feature>
<evidence type="ECO:0000313" key="7">
    <source>
        <dbReference type="EMBL" id="QHX42166.1"/>
    </source>
</evidence>
<dbReference type="RefSeq" id="WP_162661981.1">
    <property type="nucleotide sequence ID" value="NZ_CP048020.1"/>
</dbReference>
<proteinExistence type="predicted"/>
<evidence type="ECO:0000256" key="3">
    <source>
        <dbReference type="ARBA" id="ARBA00022692"/>
    </source>
</evidence>
<sequence>MKLDPRTKLFILAITGITVFLNDNLFIECLFAVFPFVLLCTAKRLKIAFSYGLLFSALVALQYMLVPLMPATAGSIVYVFSVYIRKLIPCLMLGNFLIATTQVSRFMAALYKMHIPKGFAVALSITLRYFPTMKEEWTFIKEAMALRGLSTSFPAVLRRPIKTMEYIYVPMLVSASKISDEITQAAVTRGIDHVQRRTCIETVRFSVFDVLVLAVYAGIVLLFLRSNGVLPV</sequence>
<dbReference type="InterPro" id="IPR003339">
    <property type="entry name" value="ABC/ECF_trnsptr_transmembrane"/>
</dbReference>
<dbReference type="Proteomes" id="UP000464374">
    <property type="component" value="Chromosome"/>
</dbReference>
<dbReference type="EMBL" id="CP048020">
    <property type="protein sequence ID" value="QHX42166.1"/>
    <property type="molecule type" value="Genomic_DNA"/>
</dbReference>
<feature type="transmembrane region" description="Helical" evidence="6">
    <location>
        <begin position="205"/>
        <end position="224"/>
    </location>
</feature>
<keyword evidence="4 6" id="KW-1133">Transmembrane helix</keyword>
<protein>
    <submittedName>
        <fullName evidence="7">Energy-coupling factor transporter transmembrane protein EcfT</fullName>
    </submittedName>
</protein>
<dbReference type="CDD" id="cd16914">
    <property type="entry name" value="EcfT"/>
    <property type="match status" value="1"/>
</dbReference>
<evidence type="ECO:0000256" key="2">
    <source>
        <dbReference type="ARBA" id="ARBA00022475"/>
    </source>
</evidence>
<evidence type="ECO:0000256" key="4">
    <source>
        <dbReference type="ARBA" id="ARBA00022989"/>
    </source>
</evidence>